<evidence type="ECO:0000256" key="6">
    <source>
        <dbReference type="SAM" id="Phobius"/>
    </source>
</evidence>
<dbReference type="RefSeq" id="WP_166035829.1">
    <property type="nucleotide sequence ID" value="NZ_CP049887.1"/>
</dbReference>
<dbReference type="EMBL" id="CP049887">
    <property type="protein sequence ID" value="QIL49543.1"/>
    <property type="molecule type" value="Genomic_DNA"/>
</dbReference>
<gene>
    <name evidence="8" type="ORF">G7082_14060</name>
</gene>
<organism evidence="8 9">
    <name type="scientific">Vagococcus hydrophili</name>
    <dbReference type="NCBI Taxonomy" id="2714947"/>
    <lineage>
        <taxon>Bacteria</taxon>
        <taxon>Bacillati</taxon>
        <taxon>Bacillota</taxon>
        <taxon>Bacilli</taxon>
        <taxon>Lactobacillales</taxon>
        <taxon>Enterococcaceae</taxon>
        <taxon>Vagococcus</taxon>
    </lineage>
</organism>
<keyword evidence="5 6" id="KW-0472">Membrane</keyword>
<dbReference type="PANTHER" id="PTHR30619">
    <property type="entry name" value="DNA INTERNALIZATION/COMPETENCE PROTEIN COMEC/REC2"/>
    <property type="match status" value="1"/>
</dbReference>
<evidence type="ECO:0000313" key="8">
    <source>
        <dbReference type="EMBL" id="QIL49543.1"/>
    </source>
</evidence>
<evidence type="ECO:0000259" key="7">
    <source>
        <dbReference type="SMART" id="SM00849"/>
    </source>
</evidence>
<dbReference type="Pfam" id="PF00753">
    <property type="entry name" value="Lactamase_B"/>
    <property type="match status" value="1"/>
</dbReference>
<keyword evidence="9" id="KW-1185">Reference proteome</keyword>
<dbReference type="KEGG" id="vhy:G7082_14060"/>
<keyword evidence="3 6" id="KW-0812">Transmembrane</keyword>
<dbReference type="InterPro" id="IPR035681">
    <property type="entry name" value="ComA-like_MBL"/>
</dbReference>
<sequence length="775" mass="90362">MKQIHYLKQIRGFYFFPIIIFVVFIILLKERTILYLFLFLIVFFRMICFKNKKILYVSVALIVFGLAMWWVKFKHPPEIIRENQLVTIELIPDTIKVDGAVLTFEGKIGERKQPGVVTYILKSEEEKHFIEQNKKSLHLTAKLEPIENLGVRNLNGFDYGKYLENKGNYQRYNLVDIMDLKVNKLSMFDVVTKIKEWRRGCFIHTNQHFKERTRSYLNSLLFGFQNKGDSDYQQTWRDLGVAHLFSLSGMHIYFFLFLFDFVLLSCHLTKENLFKWNILFTLFVMIMTGMGPGMMRAGVLHVVKQCNRKWQFQLSLLDCWSIALFINCLVDPYVLLTVGGQLTYYLTFLIVIIGPIIQKIKQPVLKMVVFNLVLSVMSLPLIWYHFYEWNYLSFVINLVLGSFILSILMPMLLLVFILSFIFTNYQFPLIEICLKYFQILGNNLNEISFSHQVIGKIPLSLIIVLILSQLFLLKEFEKNQFKLNAKILLLCSVTAIMPFYKYLNPNGMLAFVDIGQGDAIFVQLPHHQGNYLLDTGGRLDFKVDDWQKRADKRGADYTLIPFLKSRGVKTLDAVFISHAHEDHFGDLDRVSETFYVRNLFFGPGTAEQPNFRKMLNYSNLEKTNKRVVVSNNEWMKGNIELTCLFPEEKGDGQNNDSLVMMLKIKNKKILLTGDLEKEGEEKLLKDPMIDLEADILKAGHHGSKTSTHPAFLSQVNPEIVIISCGLNNRYQHPSKETVALLEEYEIPFYQTDQQGMLYMTWNSYNKNLSRINRMK</sequence>
<dbReference type="PANTHER" id="PTHR30619:SF7">
    <property type="entry name" value="BETA-LACTAMASE DOMAIN PROTEIN"/>
    <property type="match status" value="1"/>
</dbReference>
<proteinExistence type="predicted"/>
<dbReference type="InterPro" id="IPR052159">
    <property type="entry name" value="Competence_DNA_uptake"/>
</dbReference>
<dbReference type="SMART" id="SM00849">
    <property type="entry name" value="Lactamase_B"/>
    <property type="match status" value="1"/>
</dbReference>
<evidence type="ECO:0000256" key="2">
    <source>
        <dbReference type="ARBA" id="ARBA00022475"/>
    </source>
</evidence>
<reference evidence="8 9" key="1">
    <citation type="submission" date="2020-03" db="EMBL/GenBank/DDBJ databases">
        <title>Vagococcus sp. nov., isolated from beetles.</title>
        <authorList>
            <person name="Hyun D.-W."/>
            <person name="Bae J.-W."/>
        </authorList>
    </citation>
    <scope>NUCLEOTIDE SEQUENCE [LARGE SCALE GENOMIC DNA]</scope>
    <source>
        <strain evidence="8 9">HDW17B</strain>
    </source>
</reference>
<feature type="transmembrane region" description="Helical" evidence="6">
    <location>
        <begin position="12"/>
        <end position="27"/>
    </location>
</feature>
<keyword evidence="2" id="KW-1003">Cell membrane</keyword>
<dbReference type="Proteomes" id="UP000501747">
    <property type="component" value="Chromosome"/>
</dbReference>
<comment type="subcellular location">
    <subcellularLocation>
        <location evidence="1">Cell membrane</location>
        <topology evidence="1">Multi-pass membrane protein</topology>
    </subcellularLocation>
</comment>
<dbReference type="GO" id="GO:0030420">
    <property type="term" value="P:establishment of competence for transformation"/>
    <property type="evidence" value="ECO:0007669"/>
    <property type="project" value="InterPro"/>
</dbReference>
<feature type="transmembrane region" description="Helical" evidence="6">
    <location>
        <begin position="453"/>
        <end position="473"/>
    </location>
</feature>
<dbReference type="Gene3D" id="3.60.15.10">
    <property type="entry name" value="Ribonuclease Z/Hydroxyacylglutathione hydrolase-like"/>
    <property type="match status" value="1"/>
</dbReference>
<keyword evidence="4 6" id="KW-1133">Transmembrane helix</keyword>
<dbReference type="InterPro" id="IPR004477">
    <property type="entry name" value="ComEC_N"/>
</dbReference>
<feature type="transmembrane region" description="Helical" evidence="6">
    <location>
        <begin position="342"/>
        <end position="358"/>
    </location>
</feature>
<accession>A0A6G8AXC9</accession>
<dbReference type="Pfam" id="PF03772">
    <property type="entry name" value="Competence"/>
    <property type="match status" value="1"/>
</dbReference>
<dbReference type="CDD" id="cd07731">
    <property type="entry name" value="ComA-like_MBL-fold"/>
    <property type="match status" value="1"/>
</dbReference>
<evidence type="ECO:0000313" key="9">
    <source>
        <dbReference type="Proteomes" id="UP000501747"/>
    </source>
</evidence>
<feature type="transmembrane region" description="Helical" evidence="6">
    <location>
        <begin position="276"/>
        <end position="295"/>
    </location>
</feature>
<dbReference type="GO" id="GO:0005886">
    <property type="term" value="C:plasma membrane"/>
    <property type="evidence" value="ECO:0007669"/>
    <property type="project" value="UniProtKB-SubCell"/>
</dbReference>
<feature type="transmembrane region" description="Helical" evidence="6">
    <location>
        <begin position="398"/>
        <end position="422"/>
    </location>
</feature>
<dbReference type="NCBIfam" id="TIGR00360">
    <property type="entry name" value="ComEC_N-term"/>
    <property type="match status" value="1"/>
</dbReference>
<name>A0A6G8AXC9_9ENTE</name>
<protein>
    <submittedName>
        <fullName evidence="8">DNA internalization-related competence protein ComEC/Rec2</fullName>
    </submittedName>
</protein>
<dbReference type="InterPro" id="IPR036866">
    <property type="entry name" value="RibonucZ/Hydroxyglut_hydro"/>
</dbReference>
<feature type="transmembrane region" description="Helical" evidence="6">
    <location>
        <begin position="364"/>
        <end position="386"/>
    </location>
</feature>
<feature type="domain" description="Metallo-beta-lactamase" evidence="7">
    <location>
        <begin position="516"/>
        <end position="726"/>
    </location>
</feature>
<dbReference type="NCBIfam" id="TIGR00361">
    <property type="entry name" value="ComEC_Rec2"/>
    <property type="match status" value="1"/>
</dbReference>
<evidence type="ECO:0000256" key="5">
    <source>
        <dbReference type="ARBA" id="ARBA00023136"/>
    </source>
</evidence>
<evidence type="ECO:0000256" key="4">
    <source>
        <dbReference type="ARBA" id="ARBA00022989"/>
    </source>
</evidence>
<dbReference type="InterPro" id="IPR004797">
    <property type="entry name" value="Competence_ComEC/Rec2"/>
</dbReference>
<dbReference type="SUPFAM" id="SSF56281">
    <property type="entry name" value="Metallo-hydrolase/oxidoreductase"/>
    <property type="match status" value="1"/>
</dbReference>
<dbReference type="InterPro" id="IPR001279">
    <property type="entry name" value="Metallo-B-lactamas"/>
</dbReference>
<feature type="transmembrane region" description="Helical" evidence="6">
    <location>
        <begin position="54"/>
        <end position="71"/>
    </location>
</feature>
<feature type="transmembrane region" description="Helical" evidence="6">
    <location>
        <begin position="244"/>
        <end position="264"/>
    </location>
</feature>
<dbReference type="AlphaFoldDB" id="A0A6G8AXC9"/>
<evidence type="ECO:0000256" key="3">
    <source>
        <dbReference type="ARBA" id="ARBA00022692"/>
    </source>
</evidence>
<evidence type="ECO:0000256" key="1">
    <source>
        <dbReference type="ARBA" id="ARBA00004651"/>
    </source>
</evidence>
<feature type="transmembrane region" description="Helical" evidence="6">
    <location>
        <begin position="33"/>
        <end position="49"/>
    </location>
</feature>